<evidence type="ECO:0000313" key="2">
    <source>
        <dbReference type="Proteomes" id="UP001164250"/>
    </source>
</evidence>
<name>A0ACC1ALL6_9ROSI</name>
<keyword evidence="2" id="KW-1185">Reference proteome</keyword>
<dbReference type="Proteomes" id="UP001164250">
    <property type="component" value="Chromosome 10"/>
</dbReference>
<comment type="caution">
    <text evidence="1">The sequence shown here is derived from an EMBL/GenBank/DDBJ whole genome shotgun (WGS) entry which is preliminary data.</text>
</comment>
<proteinExistence type="predicted"/>
<organism evidence="1 2">
    <name type="scientific">Pistacia atlantica</name>
    <dbReference type="NCBI Taxonomy" id="434234"/>
    <lineage>
        <taxon>Eukaryota</taxon>
        <taxon>Viridiplantae</taxon>
        <taxon>Streptophyta</taxon>
        <taxon>Embryophyta</taxon>
        <taxon>Tracheophyta</taxon>
        <taxon>Spermatophyta</taxon>
        <taxon>Magnoliopsida</taxon>
        <taxon>eudicotyledons</taxon>
        <taxon>Gunneridae</taxon>
        <taxon>Pentapetalae</taxon>
        <taxon>rosids</taxon>
        <taxon>malvids</taxon>
        <taxon>Sapindales</taxon>
        <taxon>Anacardiaceae</taxon>
        <taxon>Pistacia</taxon>
    </lineage>
</organism>
<dbReference type="EMBL" id="CM047906">
    <property type="protein sequence ID" value="KAJ0087580.1"/>
    <property type="molecule type" value="Genomic_DNA"/>
</dbReference>
<protein>
    <submittedName>
        <fullName evidence="1">Uncharacterized protein</fullName>
    </submittedName>
</protein>
<sequence>MMNSTRRYGDTGTASIFASFKSRSSPYLSIGLVVGALLLMVYLYNGSGDSGRFKETISKVEGDYSCTVEVQRAIPIWKKAMAVEPYDIEDADGICKGLVRKGLVRVAGIKFSLAYRPKSFYVVIILDALDYLSPRYLNNMLPDLARVSAEGIIILIGSLGWQRAKVAEVSKFGKVVSDC</sequence>
<accession>A0ACC1ALL6</accession>
<reference evidence="2" key="1">
    <citation type="journal article" date="2023" name="G3 (Bethesda)">
        <title>Genome assembly and association tests identify interacting loci associated with vigor, precocity, and sex in interspecific pistachio rootstocks.</title>
        <authorList>
            <person name="Palmer W."/>
            <person name="Jacygrad E."/>
            <person name="Sagayaradj S."/>
            <person name="Cavanaugh K."/>
            <person name="Han R."/>
            <person name="Bertier L."/>
            <person name="Beede B."/>
            <person name="Kafkas S."/>
            <person name="Golino D."/>
            <person name="Preece J."/>
            <person name="Michelmore R."/>
        </authorList>
    </citation>
    <scope>NUCLEOTIDE SEQUENCE [LARGE SCALE GENOMIC DNA]</scope>
</reference>
<evidence type="ECO:0000313" key="1">
    <source>
        <dbReference type="EMBL" id="KAJ0087580.1"/>
    </source>
</evidence>
<gene>
    <name evidence="1" type="ORF">Patl1_08770</name>
</gene>